<evidence type="ECO:0000313" key="2">
    <source>
        <dbReference type="EMBL" id="KAG7382698.1"/>
    </source>
</evidence>
<feature type="region of interest" description="Disordered" evidence="1">
    <location>
        <begin position="12"/>
        <end position="38"/>
    </location>
</feature>
<comment type="caution">
    <text evidence="2">The sequence shown here is derived from an EMBL/GenBank/DDBJ whole genome shotgun (WGS) entry which is preliminary data.</text>
</comment>
<reference evidence="2" key="1">
    <citation type="submission" date="2021-02" db="EMBL/GenBank/DDBJ databases">
        <authorList>
            <person name="Palmer J.M."/>
        </authorList>
    </citation>
    <scope>NUCLEOTIDE SEQUENCE</scope>
    <source>
        <strain evidence="2">SCRP23</strain>
    </source>
</reference>
<protein>
    <submittedName>
        <fullName evidence="2">Uncharacterized protein</fullName>
    </submittedName>
</protein>
<proteinExistence type="predicted"/>
<accession>A0A8T1VR27</accession>
<organism evidence="2 3">
    <name type="scientific">Phytophthora boehmeriae</name>
    <dbReference type="NCBI Taxonomy" id="109152"/>
    <lineage>
        <taxon>Eukaryota</taxon>
        <taxon>Sar</taxon>
        <taxon>Stramenopiles</taxon>
        <taxon>Oomycota</taxon>
        <taxon>Peronosporomycetes</taxon>
        <taxon>Peronosporales</taxon>
        <taxon>Peronosporaceae</taxon>
        <taxon>Phytophthora</taxon>
    </lineage>
</organism>
<gene>
    <name evidence="2" type="ORF">PHYBOEH_010384</name>
</gene>
<evidence type="ECO:0000256" key="1">
    <source>
        <dbReference type="SAM" id="MobiDB-lite"/>
    </source>
</evidence>
<name>A0A8T1VR27_9STRA</name>
<dbReference type="EMBL" id="JAGDFL010000703">
    <property type="protein sequence ID" value="KAG7382698.1"/>
    <property type="molecule type" value="Genomic_DNA"/>
</dbReference>
<dbReference type="AlphaFoldDB" id="A0A8T1VR27"/>
<dbReference type="OrthoDB" id="118608at2759"/>
<dbReference type="Proteomes" id="UP000693981">
    <property type="component" value="Unassembled WGS sequence"/>
</dbReference>
<sequence>MSNELVESLLTSTAEREAVENAPSQQSVDESEDDETLTAPQRAVQLLQAEYAARLDPEDMVDAFDIMADTITAKVLLVIKAGSLRDMWLRQRIRKVRESEQGA</sequence>
<keyword evidence="3" id="KW-1185">Reference proteome</keyword>
<evidence type="ECO:0000313" key="3">
    <source>
        <dbReference type="Proteomes" id="UP000693981"/>
    </source>
</evidence>